<evidence type="ECO:0000313" key="2">
    <source>
        <dbReference type="EMBL" id="JAP85250.1"/>
    </source>
</evidence>
<dbReference type="EMBL" id="GEDV01003307">
    <property type="protein sequence ID" value="JAP85250.1"/>
    <property type="molecule type" value="Transcribed_RNA"/>
</dbReference>
<comment type="similarity">
    <text evidence="1">Belongs to the NDRG family.</text>
</comment>
<dbReference type="Pfam" id="PF03096">
    <property type="entry name" value="Ndr"/>
    <property type="match status" value="1"/>
</dbReference>
<dbReference type="Gene3D" id="3.40.50.1820">
    <property type="entry name" value="alpha/beta hydrolase"/>
    <property type="match status" value="1"/>
</dbReference>
<dbReference type="InterPro" id="IPR004142">
    <property type="entry name" value="NDRG"/>
</dbReference>
<accession>A0A131Z3D7</accession>
<evidence type="ECO:0000256" key="1">
    <source>
        <dbReference type="ARBA" id="ARBA00005598"/>
    </source>
</evidence>
<sequence>MMCDSSKIPPLREQISEDCYTEAFIVKTPRCGSLNVHVQGDLSTMNPRKPIFLTVHDVGATYLDFVQFAAHPCMTRVCEKSVFLHIEVPGQAYNAPDLSEDYKFPSMDDLAQDMADVLHYFKVPYCVALGEGAGANILARFTMNCPELVLGSILIHCSCTEASLVELFNYQVVYWYQGGKKSGPPPMEHFLVFHKFGKVLSKLLEQSGLSQLVNTDETSGKVAQGNSALSYAESVRQKVNRKNSSFYIQAYLTRSDISGSLKKNLKTDILLVTSSTQVHADTTQNTYSKIDPAKAALLKLDDVEDILSDAPEKLAYSLVLFCQGLGLLSSLPITTLTSLLK</sequence>
<dbReference type="SUPFAM" id="SSF53474">
    <property type="entry name" value="alpha/beta-Hydrolases"/>
    <property type="match status" value="1"/>
</dbReference>
<dbReference type="InterPro" id="IPR029058">
    <property type="entry name" value="AB_hydrolase_fold"/>
</dbReference>
<dbReference type="PANTHER" id="PTHR11034">
    <property type="entry name" value="N-MYC DOWNSTREAM REGULATED"/>
    <property type="match status" value="1"/>
</dbReference>
<name>A0A131Z3D7_RHIAP</name>
<reference evidence="2" key="1">
    <citation type="journal article" date="2016" name="Ticks Tick Borne Dis.">
        <title>De novo assembly and annotation of the salivary gland transcriptome of Rhipicephalus appendiculatus male and female ticks during blood feeding.</title>
        <authorList>
            <person name="de Castro M.H."/>
            <person name="de Klerk D."/>
            <person name="Pienaar R."/>
            <person name="Latif A.A."/>
            <person name="Rees D.J."/>
            <person name="Mans B.J."/>
        </authorList>
    </citation>
    <scope>NUCLEOTIDE SEQUENCE</scope>
    <source>
        <tissue evidence="2">Salivary glands</tissue>
    </source>
</reference>
<protein>
    <recommendedName>
        <fullName evidence="3">Protein containing Ndr and Abhydrolase domain</fullName>
    </recommendedName>
</protein>
<evidence type="ECO:0008006" key="3">
    <source>
        <dbReference type="Google" id="ProtNLM"/>
    </source>
</evidence>
<organism evidence="2">
    <name type="scientific">Rhipicephalus appendiculatus</name>
    <name type="common">Brown ear tick</name>
    <dbReference type="NCBI Taxonomy" id="34631"/>
    <lineage>
        <taxon>Eukaryota</taxon>
        <taxon>Metazoa</taxon>
        <taxon>Ecdysozoa</taxon>
        <taxon>Arthropoda</taxon>
        <taxon>Chelicerata</taxon>
        <taxon>Arachnida</taxon>
        <taxon>Acari</taxon>
        <taxon>Parasitiformes</taxon>
        <taxon>Ixodida</taxon>
        <taxon>Ixodoidea</taxon>
        <taxon>Ixodidae</taxon>
        <taxon>Rhipicephalinae</taxon>
        <taxon>Rhipicephalus</taxon>
        <taxon>Rhipicephalus</taxon>
    </lineage>
</organism>
<dbReference type="AlphaFoldDB" id="A0A131Z3D7"/>
<proteinExistence type="inferred from homology"/>